<dbReference type="Proteomes" id="UP000559626">
    <property type="component" value="Unassembled WGS sequence"/>
</dbReference>
<organism evidence="1 2">
    <name type="scientific">Hymenobacter polaris</name>
    <dbReference type="NCBI Taxonomy" id="2682546"/>
    <lineage>
        <taxon>Bacteria</taxon>
        <taxon>Pseudomonadati</taxon>
        <taxon>Bacteroidota</taxon>
        <taxon>Cytophagia</taxon>
        <taxon>Cytophagales</taxon>
        <taxon>Hymenobacteraceae</taxon>
        <taxon>Hymenobacter</taxon>
    </lineage>
</organism>
<dbReference type="SUPFAM" id="SSF53335">
    <property type="entry name" value="S-adenosyl-L-methionine-dependent methyltransferases"/>
    <property type="match status" value="1"/>
</dbReference>
<dbReference type="Gene3D" id="3.40.50.150">
    <property type="entry name" value="Vaccinia Virus protein VP39"/>
    <property type="match status" value="1"/>
</dbReference>
<proteinExistence type="predicted"/>
<evidence type="ECO:0008006" key="3">
    <source>
        <dbReference type="Google" id="ProtNLM"/>
    </source>
</evidence>
<dbReference type="Pfam" id="PF13578">
    <property type="entry name" value="Methyltransf_24"/>
    <property type="match status" value="1"/>
</dbReference>
<dbReference type="PANTHER" id="PTHR40036:SF1">
    <property type="entry name" value="MACROCIN O-METHYLTRANSFERASE"/>
    <property type="match status" value="1"/>
</dbReference>
<reference evidence="1 2" key="1">
    <citation type="submission" date="2020-04" db="EMBL/GenBank/DDBJ databases">
        <title>Hymenobacter polaris sp. nov., isolated from Arctic soil.</title>
        <authorList>
            <person name="Dahal R.H."/>
        </authorList>
    </citation>
    <scope>NUCLEOTIDE SEQUENCE [LARGE SCALE GENOMIC DNA]</scope>
    <source>
        <strain evidence="1 2">RP-2-7</strain>
    </source>
</reference>
<gene>
    <name evidence="1" type="ORF">HHL22_05485</name>
</gene>
<dbReference type="InterPro" id="IPR029063">
    <property type="entry name" value="SAM-dependent_MTases_sf"/>
</dbReference>
<sequence>MNNFYVASPTYHTRRGRRLLQLLNAGLRRLRTGHYAQPLPHPVVDMSTLEQRINYFHLLDAVLAYQVPGEVVELGCFTGQCAQLFQQVLAQRGSAKQLHLYDSFEVSFTLTKPIEQVLHRNFARAGLPQPVLHKGYFEQTVPAELPAQIAFAHIDCGFGNDKLAHKAVVLHCLRALYPRLSPGAVCVLMDYQRPPFLPESYGEINPGVLLAGEEFLADKPEQMVELYGNQYAHGFFRKLA</sequence>
<dbReference type="PANTHER" id="PTHR40036">
    <property type="entry name" value="MACROCIN O-METHYLTRANSFERASE"/>
    <property type="match status" value="1"/>
</dbReference>
<keyword evidence="2" id="KW-1185">Reference proteome</keyword>
<dbReference type="RefSeq" id="WP_169529936.1">
    <property type="nucleotide sequence ID" value="NZ_JABBGH010000001.1"/>
</dbReference>
<dbReference type="AlphaFoldDB" id="A0A7Y0ACH0"/>
<dbReference type="InterPro" id="IPR008884">
    <property type="entry name" value="TylF_MeTrfase"/>
</dbReference>
<evidence type="ECO:0000313" key="2">
    <source>
        <dbReference type="Proteomes" id="UP000559626"/>
    </source>
</evidence>
<evidence type="ECO:0000313" key="1">
    <source>
        <dbReference type="EMBL" id="NML64652.1"/>
    </source>
</evidence>
<accession>A0A7Y0ACH0</accession>
<name>A0A7Y0ACH0_9BACT</name>
<comment type="caution">
    <text evidence="1">The sequence shown here is derived from an EMBL/GenBank/DDBJ whole genome shotgun (WGS) entry which is preliminary data.</text>
</comment>
<protein>
    <recommendedName>
        <fullName evidence="3">Class I SAM-dependent methyltransferase</fullName>
    </recommendedName>
</protein>
<dbReference type="EMBL" id="JABBGH010000001">
    <property type="protein sequence ID" value="NML64652.1"/>
    <property type="molecule type" value="Genomic_DNA"/>
</dbReference>